<dbReference type="GO" id="GO:0016020">
    <property type="term" value="C:membrane"/>
    <property type="evidence" value="ECO:0007669"/>
    <property type="project" value="UniProtKB-SubCell"/>
</dbReference>
<dbReference type="PANTHER" id="PTHR23292:SF6">
    <property type="entry name" value="FI16602P1-RELATED"/>
    <property type="match status" value="1"/>
</dbReference>
<dbReference type="InterPro" id="IPR037519">
    <property type="entry name" value="LITAF_fam"/>
</dbReference>
<proteinExistence type="inferred from homology"/>
<sequence length="193" mass="20286">MASVPAAKDVERHEPEVHAPEIQPAPPAAAVAQTQGIEQAPPAYTPQPPPTAEPQNAHITPVVGSPGPATALPTDLNTEQKGLPTTPGAAPGQPILGVVPLDKLGQSPEWIDCPFCKRRTLTRIDTEGTAMQVIAGVACCLLCVCLACIPCLAHWFEDTNYYCSQCGKKVAKRSDSGVVEVYGPEKAVPSQYA</sequence>
<comment type="similarity">
    <text evidence="2">Belongs to the CDIP1/LITAF family.</text>
</comment>
<name>A0AAN6UM22_9PEZI</name>
<keyword evidence="3" id="KW-0479">Metal-binding</keyword>
<keyword evidence="7" id="KW-1133">Transmembrane helix</keyword>
<reference evidence="9" key="2">
    <citation type="submission" date="2023-05" db="EMBL/GenBank/DDBJ databases">
        <authorList>
            <consortium name="Lawrence Berkeley National Laboratory"/>
            <person name="Steindorff A."/>
            <person name="Hensen N."/>
            <person name="Bonometti L."/>
            <person name="Westerberg I."/>
            <person name="Brannstrom I.O."/>
            <person name="Guillou S."/>
            <person name="Cros-Aarteil S."/>
            <person name="Calhoun S."/>
            <person name="Haridas S."/>
            <person name="Kuo A."/>
            <person name="Mondo S."/>
            <person name="Pangilinan J."/>
            <person name="Riley R."/>
            <person name="Labutti K."/>
            <person name="Andreopoulos B."/>
            <person name="Lipzen A."/>
            <person name="Chen C."/>
            <person name="Yanf M."/>
            <person name="Daum C."/>
            <person name="Ng V."/>
            <person name="Clum A."/>
            <person name="Ohm R."/>
            <person name="Martin F."/>
            <person name="Silar P."/>
            <person name="Natvig D."/>
            <person name="Lalanne C."/>
            <person name="Gautier V."/>
            <person name="Ament-Velasquez S.L."/>
            <person name="Kruys A."/>
            <person name="Hutchinson M.I."/>
            <person name="Powell A.J."/>
            <person name="Barry K."/>
            <person name="Miller A.N."/>
            <person name="Grigoriev I.V."/>
            <person name="Debuchy R."/>
            <person name="Gladieux P."/>
            <person name="Thoren M.H."/>
            <person name="Johannesson H."/>
        </authorList>
    </citation>
    <scope>NUCLEOTIDE SEQUENCE</scope>
    <source>
        <strain evidence="9">CBS 123565</strain>
    </source>
</reference>
<evidence type="ECO:0000313" key="9">
    <source>
        <dbReference type="EMBL" id="KAK4135161.1"/>
    </source>
</evidence>
<evidence type="ECO:0000256" key="5">
    <source>
        <dbReference type="ARBA" id="ARBA00023136"/>
    </source>
</evidence>
<keyword evidence="4" id="KW-0862">Zinc</keyword>
<accession>A0AAN6UM22</accession>
<feature type="transmembrane region" description="Helical" evidence="7">
    <location>
        <begin position="133"/>
        <end position="156"/>
    </location>
</feature>
<feature type="compositionally biased region" description="Low complexity" evidence="6">
    <location>
        <begin position="28"/>
        <end position="42"/>
    </location>
</feature>
<evidence type="ECO:0000256" key="3">
    <source>
        <dbReference type="ARBA" id="ARBA00022723"/>
    </source>
</evidence>
<feature type="compositionally biased region" description="Pro residues" evidence="6">
    <location>
        <begin position="43"/>
        <end position="52"/>
    </location>
</feature>
<dbReference type="EMBL" id="MU853407">
    <property type="protein sequence ID" value="KAK4135161.1"/>
    <property type="molecule type" value="Genomic_DNA"/>
</dbReference>
<feature type="compositionally biased region" description="Basic and acidic residues" evidence="6">
    <location>
        <begin position="8"/>
        <end position="19"/>
    </location>
</feature>
<evidence type="ECO:0000256" key="6">
    <source>
        <dbReference type="SAM" id="MobiDB-lite"/>
    </source>
</evidence>
<reference evidence="9" key="1">
    <citation type="journal article" date="2023" name="Mol. Phylogenet. Evol.">
        <title>Genome-scale phylogeny and comparative genomics of the fungal order Sordariales.</title>
        <authorList>
            <person name="Hensen N."/>
            <person name="Bonometti L."/>
            <person name="Westerberg I."/>
            <person name="Brannstrom I.O."/>
            <person name="Guillou S."/>
            <person name="Cros-Aarteil S."/>
            <person name="Calhoun S."/>
            <person name="Haridas S."/>
            <person name="Kuo A."/>
            <person name="Mondo S."/>
            <person name="Pangilinan J."/>
            <person name="Riley R."/>
            <person name="LaButti K."/>
            <person name="Andreopoulos B."/>
            <person name="Lipzen A."/>
            <person name="Chen C."/>
            <person name="Yan M."/>
            <person name="Daum C."/>
            <person name="Ng V."/>
            <person name="Clum A."/>
            <person name="Steindorff A."/>
            <person name="Ohm R.A."/>
            <person name="Martin F."/>
            <person name="Silar P."/>
            <person name="Natvig D.O."/>
            <person name="Lalanne C."/>
            <person name="Gautier V."/>
            <person name="Ament-Velasquez S.L."/>
            <person name="Kruys A."/>
            <person name="Hutchinson M.I."/>
            <person name="Powell A.J."/>
            <person name="Barry K."/>
            <person name="Miller A.N."/>
            <person name="Grigoriev I.V."/>
            <person name="Debuchy R."/>
            <person name="Gladieux P."/>
            <person name="Hiltunen Thoren M."/>
            <person name="Johannesson H."/>
        </authorList>
    </citation>
    <scope>NUCLEOTIDE SEQUENCE</scope>
    <source>
        <strain evidence="9">CBS 123565</strain>
    </source>
</reference>
<dbReference type="Proteomes" id="UP001304895">
    <property type="component" value="Unassembled WGS sequence"/>
</dbReference>
<dbReference type="PROSITE" id="PS51837">
    <property type="entry name" value="LITAF"/>
    <property type="match status" value="1"/>
</dbReference>
<evidence type="ECO:0000259" key="8">
    <source>
        <dbReference type="PROSITE" id="PS51837"/>
    </source>
</evidence>
<dbReference type="InterPro" id="IPR006629">
    <property type="entry name" value="LITAF"/>
</dbReference>
<dbReference type="Pfam" id="PF10601">
    <property type="entry name" value="zf-LITAF-like"/>
    <property type="match status" value="1"/>
</dbReference>
<evidence type="ECO:0000313" key="10">
    <source>
        <dbReference type="Proteomes" id="UP001304895"/>
    </source>
</evidence>
<keyword evidence="7" id="KW-0812">Transmembrane</keyword>
<dbReference type="GO" id="GO:0008270">
    <property type="term" value="F:zinc ion binding"/>
    <property type="evidence" value="ECO:0007669"/>
    <property type="project" value="TreeGrafter"/>
</dbReference>
<evidence type="ECO:0000256" key="1">
    <source>
        <dbReference type="ARBA" id="ARBA00004170"/>
    </source>
</evidence>
<protein>
    <recommendedName>
        <fullName evidence="8">LITAF domain-containing protein</fullName>
    </recommendedName>
</protein>
<comment type="caution">
    <text evidence="9">The sequence shown here is derived from an EMBL/GenBank/DDBJ whole genome shotgun (WGS) entry which is preliminary data.</text>
</comment>
<comment type="subcellular location">
    <subcellularLocation>
        <location evidence="1">Membrane</location>
        <topology evidence="1">Peripheral membrane protein</topology>
    </subcellularLocation>
</comment>
<dbReference type="SMART" id="SM00714">
    <property type="entry name" value="LITAF"/>
    <property type="match status" value="1"/>
</dbReference>
<organism evidence="9 10">
    <name type="scientific">Trichocladium antarcticum</name>
    <dbReference type="NCBI Taxonomy" id="1450529"/>
    <lineage>
        <taxon>Eukaryota</taxon>
        <taxon>Fungi</taxon>
        <taxon>Dikarya</taxon>
        <taxon>Ascomycota</taxon>
        <taxon>Pezizomycotina</taxon>
        <taxon>Sordariomycetes</taxon>
        <taxon>Sordariomycetidae</taxon>
        <taxon>Sordariales</taxon>
        <taxon>Chaetomiaceae</taxon>
        <taxon>Trichocladium</taxon>
    </lineage>
</organism>
<feature type="region of interest" description="Disordered" evidence="6">
    <location>
        <begin position="1"/>
        <end position="92"/>
    </location>
</feature>
<keyword evidence="10" id="KW-1185">Reference proteome</keyword>
<evidence type="ECO:0000256" key="4">
    <source>
        <dbReference type="ARBA" id="ARBA00022833"/>
    </source>
</evidence>
<keyword evidence="5 7" id="KW-0472">Membrane</keyword>
<dbReference type="PANTHER" id="PTHR23292">
    <property type="entry name" value="LIPOPOLYSACCHARIDE-INDUCED TUMOR NECROSIS FACTOR-ALPHA FACTOR"/>
    <property type="match status" value="1"/>
</dbReference>
<evidence type="ECO:0000256" key="2">
    <source>
        <dbReference type="ARBA" id="ARBA00005975"/>
    </source>
</evidence>
<dbReference type="AlphaFoldDB" id="A0AAN6UM22"/>
<evidence type="ECO:0000256" key="7">
    <source>
        <dbReference type="SAM" id="Phobius"/>
    </source>
</evidence>
<feature type="domain" description="LITAF" evidence="8">
    <location>
        <begin position="93"/>
        <end position="175"/>
    </location>
</feature>
<gene>
    <name evidence="9" type="ORF">BT67DRAFT_462088</name>
</gene>